<evidence type="ECO:0000256" key="5">
    <source>
        <dbReference type="ARBA" id="ARBA00023012"/>
    </source>
</evidence>
<feature type="transmembrane region" description="Helical" evidence="7">
    <location>
        <begin position="40"/>
        <end position="61"/>
    </location>
</feature>
<evidence type="ECO:0000259" key="8">
    <source>
        <dbReference type="Pfam" id="PF02518"/>
    </source>
</evidence>
<dbReference type="InterPro" id="IPR050482">
    <property type="entry name" value="Sensor_HK_TwoCompSys"/>
</dbReference>
<dbReference type="InterPro" id="IPR056374">
    <property type="entry name" value="DesK/YvfT_N"/>
</dbReference>
<dbReference type="Pfam" id="PF02518">
    <property type="entry name" value="HATPase_c"/>
    <property type="match status" value="1"/>
</dbReference>
<feature type="transmembrane region" description="Helical" evidence="7">
    <location>
        <begin position="132"/>
        <end position="151"/>
    </location>
</feature>
<feature type="transmembrane region" description="Helical" evidence="7">
    <location>
        <begin position="16"/>
        <end position="33"/>
    </location>
</feature>
<dbReference type="Pfam" id="PF23540">
    <property type="entry name" value="DesK_N"/>
    <property type="match status" value="1"/>
</dbReference>
<gene>
    <name evidence="11" type="primary">desK</name>
    <name evidence="11" type="ORF">GCM10008967_17620</name>
</gene>
<evidence type="ECO:0000256" key="1">
    <source>
        <dbReference type="ARBA" id="ARBA00000085"/>
    </source>
</evidence>
<keyword evidence="7" id="KW-0472">Membrane</keyword>
<dbReference type="SUPFAM" id="SSF55874">
    <property type="entry name" value="ATPase domain of HSP90 chaperone/DNA topoisomerase II/histidine kinase"/>
    <property type="match status" value="1"/>
</dbReference>
<dbReference type="GO" id="GO:0016301">
    <property type="term" value="F:kinase activity"/>
    <property type="evidence" value="ECO:0007669"/>
    <property type="project" value="UniProtKB-KW"/>
</dbReference>
<dbReference type="InterPro" id="IPR011712">
    <property type="entry name" value="Sig_transdc_His_kin_sub3_dim/P"/>
</dbReference>
<evidence type="ECO:0000259" key="9">
    <source>
        <dbReference type="Pfam" id="PF07730"/>
    </source>
</evidence>
<evidence type="ECO:0000256" key="4">
    <source>
        <dbReference type="ARBA" id="ARBA00022777"/>
    </source>
</evidence>
<name>A0ABN0W798_9BACI</name>
<keyword evidence="3" id="KW-0808">Transferase</keyword>
<evidence type="ECO:0000313" key="12">
    <source>
        <dbReference type="Proteomes" id="UP001500782"/>
    </source>
</evidence>
<dbReference type="Pfam" id="PF07730">
    <property type="entry name" value="HisKA_3"/>
    <property type="match status" value="1"/>
</dbReference>
<dbReference type="Proteomes" id="UP001500782">
    <property type="component" value="Unassembled WGS sequence"/>
</dbReference>
<feature type="transmembrane region" description="Helical" evidence="7">
    <location>
        <begin position="67"/>
        <end position="94"/>
    </location>
</feature>
<evidence type="ECO:0000256" key="2">
    <source>
        <dbReference type="ARBA" id="ARBA00012438"/>
    </source>
</evidence>
<evidence type="ECO:0000313" key="11">
    <source>
        <dbReference type="EMBL" id="GAA0327596.1"/>
    </source>
</evidence>
<reference evidence="11 12" key="1">
    <citation type="journal article" date="2019" name="Int. J. Syst. Evol. Microbiol.">
        <title>The Global Catalogue of Microorganisms (GCM) 10K type strain sequencing project: providing services to taxonomists for standard genome sequencing and annotation.</title>
        <authorList>
            <consortium name="The Broad Institute Genomics Platform"/>
            <consortium name="The Broad Institute Genome Sequencing Center for Infectious Disease"/>
            <person name="Wu L."/>
            <person name="Ma J."/>
        </authorList>
    </citation>
    <scope>NUCLEOTIDE SEQUENCE [LARGE SCALE GENOMIC DNA]</scope>
    <source>
        <strain evidence="11 12">JCM 9731</strain>
    </source>
</reference>
<feature type="domain" description="Signal transduction histidine kinase subgroup 3 dimerisation and phosphoacceptor" evidence="9">
    <location>
        <begin position="181"/>
        <end position="244"/>
    </location>
</feature>
<proteinExistence type="predicted"/>
<evidence type="ECO:0000256" key="6">
    <source>
        <dbReference type="SAM" id="Coils"/>
    </source>
</evidence>
<keyword evidence="5" id="KW-0902">Two-component regulatory system</keyword>
<keyword evidence="4 11" id="KW-0418">Kinase</keyword>
<dbReference type="InterPro" id="IPR003594">
    <property type="entry name" value="HATPase_dom"/>
</dbReference>
<dbReference type="CDD" id="cd16917">
    <property type="entry name" value="HATPase_UhpB-NarQ-NarX-like"/>
    <property type="match status" value="1"/>
</dbReference>
<keyword evidence="6" id="KW-0175">Coiled coil</keyword>
<comment type="caution">
    <text evidence="11">The sequence shown here is derived from an EMBL/GenBank/DDBJ whole genome shotgun (WGS) entry which is preliminary data.</text>
</comment>
<feature type="transmembrane region" description="Helical" evidence="7">
    <location>
        <begin position="106"/>
        <end position="126"/>
    </location>
</feature>
<dbReference type="EMBL" id="BAAADJ010000018">
    <property type="protein sequence ID" value="GAA0327596.1"/>
    <property type="molecule type" value="Genomic_DNA"/>
</dbReference>
<feature type="domain" description="DesK/YvfT N-terminal" evidence="10">
    <location>
        <begin position="3"/>
        <end position="153"/>
    </location>
</feature>
<organism evidence="11 12">
    <name type="scientific">Bacillus carboniphilus</name>
    <dbReference type="NCBI Taxonomy" id="86663"/>
    <lineage>
        <taxon>Bacteria</taxon>
        <taxon>Bacillati</taxon>
        <taxon>Bacillota</taxon>
        <taxon>Bacilli</taxon>
        <taxon>Bacillales</taxon>
        <taxon>Bacillaceae</taxon>
        <taxon>Bacillus</taxon>
    </lineage>
</organism>
<evidence type="ECO:0000259" key="10">
    <source>
        <dbReference type="Pfam" id="PF23540"/>
    </source>
</evidence>
<comment type="catalytic activity">
    <reaction evidence="1">
        <text>ATP + protein L-histidine = ADP + protein N-phospho-L-histidine.</text>
        <dbReference type="EC" id="2.7.13.3"/>
    </reaction>
</comment>
<keyword evidence="7" id="KW-1133">Transmembrane helix</keyword>
<evidence type="ECO:0000256" key="7">
    <source>
        <dbReference type="SAM" id="Phobius"/>
    </source>
</evidence>
<protein>
    <recommendedName>
        <fullName evidence="2">histidine kinase</fullName>
        <ecNumber evidence="2">2.7.13.3</ecNumber>
    </recommendedName>
</protein>
<dbReference type="PANTHER" id="PTHR24421">
    <property type="entry name" value="NITRATE/NITRITE SENSOR PROTEIN NARX-RELATED"/>
    <property type="match status" value="1"/>
</dbReference>
<dbReference type="Gene3D" id="1.20.5.1930">
    <property type="match status" value="1"/>
</dbReference>
<feature type="coiled-coil region" evidence="6">
    <location>
        <begin position="152"/>
        <end position="179"/>
    </location>
</feature>
<sequence>MTMIKQYVTFQKNSGISPYIWIILCILPFYFIFQTDSTLKIIVGILLTIVFFILYRIAFFAKGWPVYLWTFILIGISITSTSLFSYVYFAFFLAHYIGNIRDRVTFLILYFVHLISTSISINFGIIQQDEFFLKQLPFVIVIWIAVILLPFNIHNKNEKEQLEEKLEDANKRIRVLGILEERHRIARDLHDTLGQKLSLIGLKSDLARRLISKNPEQARNELKDVQHTARTTLNEVRKMVSSMRGIRLKDELVEVKKVLDAAEIELDIEESKLANVSLLTENILSMCIKEAVNNIVKHSGATKCSIFIEQTWTDTIITIKDNGSFKKKNDDEQKGHGLIGMKERVEFVNGKMEIETEDGTTLIFTVPNDVKQTDKEEF</sequence>
<feature type="domain" description="Histidine kinase/HSP90-like ATPase" evidence="8">
    <location>
        <begin position="283"/>
        <end position="368"/>
    </location>
</feature>
<keyword evidence="7" id="KW-0812">Transmembrane</keyword>
<keyword evidence="12" id="KW-1185">Reference proteome</keyword>
<evidence type="ECO:0000256" key="3">
    <source>
        <dbReference type="ARBA" id="ARBA00022679"/>
    </source>
</evidence>
<dbReference type="EC" id="2.7.13.3" evidence="2"/>
<dbReference type="Gene3D" id="3.30.565.10">
    <property type="entry name" value="Histidine kinase-like ATPase, C-terminal domain"/>
    <property type="match status" value="1"/>
</dbReference>
<accession>A0ABN0W798</accession>
<dbReference type="PANTHER" id="PTHR24421:SF63">
    <property type="entry name" value="SENSOR HISTIDINE KINASE DESK"/>
    <property type="match status" value="1"/>
</dbReference>
<feature type="coiled-coil region" evidence="6">
    <location>
        <begin position="252"/>
        <end position="279"/>
    </location>
</feature>
<dbReference type="InterPro" id="IPR036890">
    <property type="entry name" value="HATPase_C_sf"/>
</dbReference>